<comment type="caution">
    <text evidence="6">The sequence shown here is derived from an EMBL/GenBank/DDBJ whole genome shotgun (WGS) entry which is preliminary data.</text>
</comment>
<dbReference type="AlphaFoldDB" id="A0A6N6MAM7"/>
<dbReference type="PANTHER" id="PTHR30408:SF12">
    <property type="entry name" value="TYPE I RESTRICTION ENZYME MJAVIII SPECIFICITY SUBUNIT"/>
    <property type="match status" value="1"/>
</dbReference>
<protein>
    <recommendedName>
        <fullName evidence="5">Type I restriction modification DNA specificity domain-containing protein</fullName>
    </recommendedName>
</protein>
<dbReference type="CDD" id="cd17517">
    <property type="entry name" value="RMtype1_S_EcoKI_StySPI-TRD2-CR2_like"/>
    <property type="match status" value="1"/>
</dbReference>
<evidence type="ECO:0000256" key="3">
    <source>
        <dbReference type="ARBA" id="ARBA00023125"/>
    </source>
</evidence>
<accession>A0A6N6MAM7</accession>
<evidence type="ECO:0000256" key="1">
    <source>
        <dbReference type="ARBA" id="ARBA00010923"/>
    </source>
</evidence>
<dbReference type="SUPFAM" id="SSF116734">
    <property type="entry name" value="DNA methylase specificity domain"/>
    <property type="match status" value="2"/>
</dbReference>
<dbReference type="InterPro" id="IPR000055">
    <property type="entry name" value="Restrct_endonuc_typeI_TRD"/>
</dbReference>
<dbReference type="Gene3D" id="3.90.220.20">
    <property type="entry name" value="DNA methylase specificity domains"/>
    <property type="match status" value="2"/>
</dbReference>
<reference evidence="6 7" key="1">
    <citation type="submission" date="2019-09" db="EMBL/GenBank/DDBJ databases">
        <authorList>
            <person name="Cao W.R."/>
        </authorList>
    </citation>
    <scope>NUCLEOTIDE SEQUENCE [LARGE SCALE GENOMIC DNA]</scope>
    <source>
        <strain evidence="6 7">B1N29</strain>
    </source>
</reference>
<feature type="domain" description="Type I restriction modification DNA specificity" evidence="5">
    <location>
        <begin position="52"/>
        <end position="228"/>
    </location>
</feature>
<name>A0A6N6MAM7_9FLAO</name>
<dbReference type="PANTHER" id="PTHR30408">
    <property type="entry name" value="TYPE-1 RESTRICTION ENZYME ECOKI SPECIFICITY PROTEIN"/>
    <property type="match status" value="1"/>
</dbReference>
<sequence length="468" mass="53473">MSLRGGTTKQTHEATKNHQANRKPKTTFMNPTPTTNPSKHIPKLRFKEFEGEWESKRFGHLLKSSRLGGNYANNETPNENPLIKMGNLGRGNISLDKIQYVEEGESLNDKDLIQFGDLFFNTRNTLDLVGKVSIWRNELPRAFYNSNLMYIKFENNFFMNYRLNSFQGIKGLRRLATGTTSVAAIYTKDLLKLKLTVPTLPEQQKIATFLSSVDKKIQQLTKKEALLEQYKKGVMQQLFSGKLRFKPDGFTETHSKASLRDGTTKQTDANQTKYPNWEEKRLGEIGFLKNGLNKDKKEFGYGSPFVNLMDVFGKSEIQNKSFDLVNSTDKEKESYSVLKGDVLFIRSSVKRTGVGEAVVVREDLLNTVYSGFLIRYRDQTNNLILEYKKYCFSSQSFRKELLSYATSSANTNINQESLNKLKVNIPCLEEQQKIASFLSSIDTKIEAVNTQISQTQSFKKGLLQQMFV</sequence>
<evidence type="ECO:0000313" key="7">
    <source>
        <dbReference type="Proteomes" id="UP000441333"/>
    </source>
</evidence>
<evidence type="ECO:0000259" key="5">
    <source>
        <dbReference type="Pfam" id="PF01420"/>
    </source>
</evidence>
<dbReference type="GO" id="GO:0009307">
    <property type="term" value="P:DNA restriction-modification system"/>
    <property type="evidence" value="ECO:0007669"/>
    <property type="project" value="UniProtKB-KW"/>
</dbReference>
<keyword evidence="7" id="KW-1185">Reference proteome</keyword>
<keyword evidence="3" id="KW-0238">DNA-binding</keyword>
<keyword evidence="2" id="KW-0680">Restriction system</keyword>
<dbReference type="Pfam" id="PF01420">
    <property type="entry name" value="Methylase_S"/>
    <property type="match status" value="2"/>
</dbReference>
<dbReference type="InterPro" id="IPR052021">
    <property type="entry name" value="Type-I_RS_S_subunit"/>
</dbReference>
<evidence type="ECO:0000256" key="4">
    <source>
        <dbReference type="SAM" id="MobiDB-lite"/>
    </source>
</evidence>
<dbReference type="CDD" id="cd17525">
    <property type="entry name" value="RMtype1_S_Eco15ORF14057P-TRD1-CR1_like"/>
    <property type="match status" value="1"/>
</dbReference>
<feature type="domain" description="Type I restriction modification DNA specificity" evidence="5">
    <location>
        <begin position="276"/>
        <end position="452"/>
    </location>
</feature>
<dbReference type="InterPro" id="IPR044946">
    <property type="entry name" value="Restrct_endonuc_typeI_TRD_sf"/>
</dbReference>
<evidence type="ECO:0000313" key="6">
    <source>
        <dbReference type="EMBL" id="KAB1067597.1"/>
    </source>
</evidence>
<proteinExistence type="inferred from homology"/>
<feature type="compositionally biased region" description="Low complexity" evidence="4">
    <location>
        <begin position="26"/>
        <end position="37"/>
    </location>
</feature>
<dbReference type="Proteomes" id="UP000441333">
    <property type="component" value="Unassembled WGS sequence"/>
</dbReference>
<gene>
    <name evidence="6" type="ORF">F6U93_09945</name>
</gene>
<organism evidence="6 7">
    <name type="scientific">Pseudotamlana haliotis</name>
    <dbReference type="NCBI Taxonomy" id="2614804"/>
    <lineage>
        <taxon>Bacteria</taxon>
        <taxon>Pseudomonadati</taxon>
        <taxon>Bacteroidota</taxon>
        <taxon>Flavobacteriia</taxon>
        <taxon>Flavobacteriales</taxon>
        <taxon>Flavobacteriaceae</taxon>
        <taxon>Pseudotamlana</taxon>
    </lineage>
</organism>
<comment type="similarity">
    <text evidence="1">Belongs to the type-I restriction system S methylase family.</text>
</comment>
<feature type="region of interest" description="Disordered" evidence="4">
    <location>
        <begin position="1"/>
        <end position="40"/>
    </location>
</feature>
<evidence type="ECO:0000256" key="2">
    <source>
        <dbReference type="ARBA" id="ARBA00022747"/>
    </source>
</evidence>
<dbReference type="GO" id="GO:0003677">
    <property type="term" value="F:DNA binding"/>
    <property type="evidence" value="ECO:0007669"/>
    <property type="project" value="UniProtKB-KW"/>
</dbReference>
<dbReference type="EMBL" id="WAAT01000045">
    <property type="protein sequence ID" value="KAB1067597.1"/>
    <property type="molecule type" value="Genomic_DNA"/>
</dbReference>